<evidence type="ECO:0000313" key="2">
    <source>
        <dbReference type="EMBL" id="WIM04538.1"/>
    </source>
</evidence>
<accession>A0AA49FIZ3</accession>
<gene>
    <name evidence="2" type="ORF">OHM77_07405</name>
</gene>
<dbReference type="Proteomes" id="UP001234916">
    <property type="component" value="Chromosome"/>
</dbReference>
<sequence length="227" mass="25249">MDIASISIIVATLLGPILAVQAQKAVERARDRHNRKSWLFHSLMATRAARVSPDHVQALNMIDLAFYGRRIFGIHRRSKTETAVLDTWHEYLDHLNTKYEKENFSLWVAKGDELFVNLLFALAIDVGYRFDRVQLKKGAYSPIAHGELEFEQQQVRKLAIDLLSGANPLKMEVTGFPIDQAALRSQLELQAKLAAALEGRGRLSVEVVSELGAQPGAPGDAPQAARP</sequence>
<dbReference type="AlphaFoldDB" id="A0AA49FIZ3"/>
<evidence type="ECO:0000259" key="1">
    <source>
        <dbReference type="Pfam" id="PF20385"/>
    </source>
</evidence>
<name>A0AA49FIZ3_9PROT</name>
<organism evidence="2">
    <name type="scientific">Candidatus Nitricoxidivorans perseverans</name>
    <dbReference type="NCBI Taxonomy" id="2975601"/>
    <lineage>
        <taxon>Bacteria</taxon>
        <taxon>Pseudomonadati</taxon>
        <taxon>Pseudomonadota</taxon>
        <taxon>Betaproteobacteria</taxon>
        <taxon>Nitrosomonadales</taxon>
        <taxon>Sterolibacteriaceae</taxon>
        <taxon>Candidatus Nitricoxidivorans</taxon>
    </lineage>
</organism>
<dbReference type="KEGG" id="npv:OHM77_07405"/>
<dbReference type="EMBL" id="CP107246">
    <property type="protein sequence ID" value="WIM04538.1"/>
    <property type="molecule type" value="Genomic_DNA"/>
</dbReference>
<dbReference type="InterPro" id="IPR046502">
    <property type="entry name" value="DUF6680"/>
</dbReference>
<reference evidence="2" key="1">
    <citation type="journal article" date="2023" name="Nat. Microbiol.">
        <title>Enrichment and characterization of a nitric oxide-reducing microbial community in a continuous bioreactor.</title>
        <authorList>
            <person name="Garrido-Amador P."/>
            <person name="Stortenbeker N."/>
            <person name="Wessels H.J.C.T."/>
            <person name="Speth D.R."/>
            <person name="Garcia-Heredia I."/>
            <person name="Kartal B."/>
        </authorList>
    </citation>
    <scope>NUCLEOTIDE SEQUENCE</scope>
    <source>
        <strain evidence="2">MAG1</strain>
    </source>
</reference>
<dbReference type="Pfam" id="PF20385">
    <property type="entry name" value="DUF6680"/>
    <property type="match status" value="1"/>
</dbReference>
<feature type="domain" description="DUF6680" evidence="1">
    <location>
        <begin position="1"/>
        <end position="177"/>
    </location>
</feature>
<protein>
    <recommendedName>
        <fullName evidence="1">DUF6680 domain-containing protein</fullName>
    </recommendedName>
</protein>
<proteinExistence type="predicted"/>